<dbReference type="Proteomes" id="UP001610335">
    <property type="component" value="Unassembled WGS sequence"/>
</dbReference>
<evidence type="ECO:0000256" key="1">
    <source>
        <dbReference type="ARBA" id="ARBA00006734"/>
    </source>
</evidence>
<dbReference type="PANTHER" id="PTHR11129:SF3">
    <property type="entry name" value="PROTEIN PRENYLTRANSFERASE ALPHA SUBUNIT REPEAT-CONTAINING PROTEIN 1"/>
    <property type="match status" value="1"/>
</dbReference>
<name>A0ABR4J0E1_9EURO</name>
<protein>
    <recommendedName>
        <fullName evidence="7">Protein prenyltransferase</fullName>
    </recommendedName>
</protein>
<dbReference type="InterPro" id="IPR002088">
    <property type="entry name" value="Prenyl_trans_a"/>
</dbReference>
<evidence type="ECO:0000256" key="3">
    <source>
        <dbReference type="ARBA" id="ARBA00022679"/>
    </source>
</evidence>
<evidence type="ECO:0008006" key="7">
    <source>
        <dbReference type="Google" id="ProtNLM"/>
    </source>
</evidence>
<reference evidence="5 6" key="1">
    <citation type="submission" date="2024-07" db="EMBL/GenBank/DDBJ databases">
        <title>Section-level genome sequencing and comparative genomics of Aspergillus sections Usti and Cavernicolus.</title>
        <authorList>
            <consortium name="Lawrence Berkeley National Laboratory"/>
            <person name="Nybo J.L."/>
            <person name="Vesth T.C."/>
            <person name="Theobald S."/>
            <person name="Frisvad J.C."/>
            <person name="Larsen T.O."/>
            <person name="Kjaerboelling I."/>
            <person name="Rothschild-Mancinelli K."/>
            <person name="Lyhne E.K."/>
            <person name="Kogle M.E."/>
            <person name="Barry K."/>
            <person name="Clum A."/>
            <person name="Na H."/>
            <person name="Ledsgaard L."/>
            <person name="Lin J."/>
            <person name="Lipzen A."/>
            <person name="Kuo A."/>
            <person name="Riley R."/>
            <person name="Mondo S."/>
            <person name="LaButti K."/>
            <person name="Haridas S."/>
            <person name="Pangalinan J."/>
            <person name="Salamov A.A."/>
            <person name="Simmons B.A."/>
            <person name="Magnuson J.K."/>
            <person name="Chen J."/>
            <person name="Drula E."/>
            <person name="Henrissat B."/>
            <person name="Wiebenga A."/>
            <person name="Lubbers R.J."/>
            <person name="Gomes A.C."/>
            <person name="Makela M.R."/>
            <person name="Stajich J."/>
            <person name="Grigoriev I.V."/>
            <person name="Mortensen U.H."/>
            <person name="De vries R.P."/>
            <person name="Baker S.E."/>
            <person name="Andersen M.R."/>
        </authorList>
    </citation>
    <scope>NUCLEOTIDE SEQUENCE [LARGE SCALE GENOMIC DNA]</scope>
    <source>
        <strain evidence="5 6">CBS 600.67</strain>
    </source>
</reference>
<proteinExistence type="inferred from homology"/>
<dbReference type="Gene3D" id="1.25.40.120">
    <property type="entry name" value="Protein prenylyltransferase"/>
    <property type="match status" value="1"/>
</dbReference>
<keyword evidence="4" id="KW-0677">Repeat</keyword>
<comment type="caution">
    <text evidence="5">The sequence shown here is derived from an EMBL/GenBank/DDBJ whole genome shotgun (WGS) entry which is preliminary data.</text>
</comment>
<gene>
    <name evidence="5" type="ORF">BDW59DRAFT_77732</name>
</gene>
<accession>A0ABR4J0E1</accession>
<evidence type="ECO:0000313" key="5">
    <source>
        <dbReference type="EMBL" id="KAL2833282.1"/>
    </source>
</evidence>
<keyword evidence="6" id="KW-1185">Reference proteome</keyword>
<evidence type="ECO:0000256" key="4">
    <source>
        <dbReference type="ARBA" id="ARBA00022737"/>
    </source>
</evidence>
<evidence type="ECO:0000256" key="2">
    <source>
        <dbReference type="ARBA" id="ARBA00022602"/>
    </source>
</evidence>
<organism evidence="5 6">
    <name type="scientific">Aspergillus cavernicola</name>
    <dbReference type="NCBI Taxonomy" id="176166"/>
    <lineage>
        <taxon>Eukaryota</taxon>
        <taxon>Fungi</taxon>
        <taxon>Dikarya</taxon>
        <taxon>Ascomycota</taxon>
        <taxon>Pezizomycotina</taxon>
        <taxon>Eurotiomycetes</taxon>
        <taxon>Eurotiomycetidae</taxon>
        <taxon>Eurotiales</taxon>
        <taxon>Aspergillaceae</taxon>
        <taxon>Aspergillus</taxon>
        <taxon>Aspergillus subgen. Nidulantes</taxon>
    </lineage>
</organism>
<evidence type="ECO:0000313" key="6">
    <source>
        <dbReference type="Proteomes" id="UP001610335"/>
    </source>
</evidence>
<comment type="similarity">
    <text evidence="1">Belongs to the protein prenyltransferase subunit alpha family.</text>
</comment>
<dbReference type="EMBL" id="JBFXLS010000004">
    <property type="protein sequence ID" value="KAL2833282.1"/>
    <property type="molecule type" value="Genomic_DNA"/>
</dbReference>
<dbReference type="SUPFAM" id="SSF48439">
    <property type="entry name" value="Protein prenylyltransferase"/>
    <property type="match status" value="1"/>
</dbReference>
<dbReference type="PANTHER" id="PTHR11129">
    <property type="entry name" value="PROTEIN FARNESYLTRANSFERASE ALPHA SUBUNIT/RAB GERANYLGERANYL TRANSFERASE ALPHA SUBUNIT"/>
    <property type="match status" value="1"/>
</dbReference>
<dbReference type="Pfam" id="PF01239">
    <property type="entry name" value="PPTA"/>
    <property type="match status" value="1"/>
</dbReference>
<sequence>MPSQCPQQTDAFRDLYRIFASRDGRVLEFEILPSALGPILEDDCSIGITKKYLVQAFVTARRVFFDTLKLPYNGNHGIRETPEQEHLDEDQNLAIASEIILLFDCEHLTACNWRKRRLRALLRTGQETLISALNTELSLMTTYLCSPLPRHTKSPTLWQHRLWVRTQLIELRKPDFQASQELFQIELSVALRAGELHPRNYYAFNYMRQIHRTVSESGAGETGVWSVRLGQAIIMSTLDWCLAHPTDISGLMFLLYVLDVVPDAPLRLDIASKVARFSLDIGWEGEGVWTFLDLAVRKFSLADSLGESQIYPWDILLNPILSDRSHQGDSKTGMPWRMWLDRARIHWAQTR</sequence>
<keyword evidence="2" id="KW-0637">Prenyltransferase</keyword>
<keyword evidence="3" id="KW-0808">Transferase</keyword>